<evidence type="ECO:0000256" key="16">
    <source>
        <dbReference type="ARBA" id="ARBA00033235"/>
    </source>
</evidence>
<dbReference type="InterPro" id="IPR000121">
    <property type="entry name" value="PEP_util_C"/>
</dbReference>
<dbReference type="GO" id="GO:0005737">
    <property type="term" value="C:cytoplasm"/>
    <property type="evidence" value="ECO:0007669"/>
    <property type="project" value="UniProtKB-SubCell"/>
</dbReference>
<feature type="binding site" evidence="20">
    <location>
        <position position="441"/>
    </location>
    <ligand>
        <name>Mg(2+)</name>
        <dbReference type="ChEBI" id="CHEBI:18420"/>
    </ligand>
</feature>
<evidence type="ECO:0000256" key="13">
    <source>
        <dbReference type="ARBA" id="ARBA00022723"/>
    </source>
</evidence>
<keyword evidence="13 17" id="KW-0479">Metal-binding</keyword>
<feature type="binding site" evidence="19">
    <location>
        <position position="342"/>
    </location>
    <ligand>
        <name>phosphoenolpyruvate</name>
        <dbReference type="ChEBI" id="CHEBI:58702"/>
    </ligand>
</feature>
<keyword evidence="15 17" id="KW-0460">Magnesium</keyword>
<accession>A0A6J4IJJ6</accession>
<evidence type="ECO:0000256" key="4">
    <source>
        <dbReference type="ARBA" id="ARBA00004496"/>
    </source>
</evidence>
<comment type="subcellular location">
    <subcellularLocation>
        <location evidence="4 17">Cytoplasm</location>
    </subcellularLocation>
</comment>
<keyword evidence="14 17" id="KW-0418">Kinase</keyword>
<dbReference type="SUPFAM" id="SSF52009">
    <property type="entry name" value="Phosphohistidine domain"/>
    <property type="match status" value="1"/>
</dbReference>
<evidence type="ECO:0000256" key="11">
    <source>
        <dbReference type="ARBA" id="ARBA00022679"/>
    </source>
</evidence>
<keyword evidence="12 17" id="KW-0598">Phosphotransferase system</keyword>
<dbReference type="Gene3D" id="3.50.30.10">
    <property type="entry name" value="Phosphohistidine domain"/>
    <property type="match status" value="1"/>
</dbReference>
<dbReference type="GO" id="GO:0008965">
    <property type="term" value="F:phosphoenolpyruvate-protein phosphotransferase activity"/>
    <property type="evidence" value="ECO:0007669"/>
    <property type="project" value="UniProtKB-EC"/>
</dbReference>
<dbReference type="Pfam" id="PF00391">
    <property type="entry name" value="PEP-utilizers"/>
    <property type="match status" value="1"/>
</dbReference>
<keyword evidence="8 17" id="KW-0813">Transport</keyword>
<evidence type="ECO:0000256" key="2">
    <source>
        <dbReference type="ARBA" id="ARBA00001946"/>
    </source>
</evidence>
<dbReference type="InterPro" id="IPR023151">
    <property type="entry name" value="PEP_util_CS"/>
</dbReference>
<keyword evidence="11 17" id="KW-0808">Transferase</keyword>
<feature type="binding site" evidence="19">
    <location>
        <position position="306"/>
    </location>
    <ligand>
        <name>phosphoenolpyruvate</name>
        <dbReference type="ChEBI" id="CHEBI:58702"/>
    </ligand>
</feature>
<dbReference type="Gene3D" id="3.20.20.60">
    <property type="entry name" value="Phosphoenolpyruvate-binding domains"/>
    <property type="match status" value="1"/>
</dbReference>
<evidence type="ECO:0000256" key="15">
    <source>
        <dbReference type="ARBA" id="ARBA00022842"/>
    </source>
</evidence>
<dbReference type="InterPro" id="IPR008731">
    <property type="entry name" value="PTS_EIN"/>
</dbReference>
<evidence type="ECO:0000256" key="3">
    <source>
        <dbReference type="ARBA" id="ARBA00002728"/>
    </source>
</evidence>
<evidence type="ECO:0000256" key="18">
    <source>
        <dbReference type="PIRSR" id="PIRSR000732-1"/>
    </source>
</evidence>
<keyword evidence="9 17" id="KW-0963">Cytoplasm</keyword>
<dbReference type="SUPFAM" id="SSF47831">
    <property type="entry name" value="Enzyme I of the PEP:sugar phosphotransferase system HPr-binding (sub)domain"/>
    <property type="match status" value="1"/>
</dbReference>
<dbReference type="NCBIfam" id="TIGR01417">
    <property type="entry name" value="PTS_I_fam"/>
    <property type="match status" value="1"/>
</dbReference>
<dbReference type="InterPro" id="IPR006318">
    <property type="entry name" value="PTS_EI-like"/>
</dbReference>
<reference evidence="24" key="1">
    <citation type="submission" date="2020-02" db="EMBL/GenBank/DDBJ databases">
        <authorList>
            <person name="Meier V. D."/>
        </authorList>
    </citation>
    <scope>NUCLEOTIDE SEQUENCE</scope>
    <source>
        <strain evidence="24">AVDCRST_MAG42</strain>
    </source>
</reference>
<dbReference type="InterPro" id="IPR015813">
    <property type="entry name" value="Pyrv/PenolPyrv_kinase-like_dom"/>
</dbReference>
<evidence type="ECO:0000256" key="1">
    <source>
        <dbReference type="ARBA" id="ARBA00000683"/>
    </source>
</evidence>
<dbReference type="AlphaFoldDB" id="A0A6J4IJJ6"/>
<evidence type="ECO:0000256" key="17">
    <source>
        <dbReference type="PIRNR" id="PIRNR000732"/>
    </source>
</evidence>
<evidence type="ECO:0000256" key="10">
    <source>
        <dbReference type="ARBA" id="ARBA00022597"/>
    </source>
</evidence>
<feature type="binding site" evidence="19">
    <location>
        <begin position="464"/>
        <end position="465"/>
    </location>
    <ligand>
        <name>phosphoenolpyruvate</name>
        <dbReference type="ChEBI" id="CHEBI:58702"/>
    </ligand>
</feature>
<evidence type="ECO:0000313" key="24">
    <source>
        <dbReference type="EMBL" id="CAA9252170.1"/>
    </source>
</evidence>
<evidence type="ECO:0000256" key="5">
    <source>
        <dbReference type="ARBA" id="ARBA00007837"/>
    </source>
</evidence>
<feature type="active site" description="Tele-phosphohistidine intermediate" evidence="18">
    <location>
        <position position="199"/>
    </location>
</feature>
<evidence type="ECO:0000259" key="23">
    <source>
        <dbReference type="Pfam" id="PF05524"/>
    </source>
</evidence>
<dbReference type="GO" id="GO:0016301">
    <property type="term" value="F:kinase activity"/>
    <property type="evidence" value="ECO:0007669"/>
    <property type="project" value="UniProtKB-KW"/>
</dbReference>
<dbReference type="PIRSF" id="PIRSF000732">
    <property type="entry name" value="PTS_enzyme_I"/>
    <property type="match status" value="1"/>
</dbReference>
<evidence type="ECO:0000256" key="12">
    <source>
        <dbReference type="ARBA" id="ARBA00022683"/>
    </source>
</evidence>
<dbReference type="Pfam" id="PF02896">
    <property type="entry name" value="PEP-utilizers_C"/>
    <property type="match status" value="1"/>
</dbReference>
<dbReference type="Gene3D" id="1.10.274.10">
    <property type="entry name" value="PtsI, HPr-binding domain"/>
    <property type="match status" value="1"/>
</dbReference>
<comment type="cofactor">
    <cofactor evidence="2 17 20">
        <name>Mg(2+)</name>
        <dbReference type="ChEBI" id="CHEBI:18420"/>
    </cofactor>
</comment>
<gene>
    <name evidence="24" type="ORF">AVDCRST_MAG42-2291</name>
</gene>
<keyword evidence="24" id="KW-0670">Pyruvate</keyword>
<keyword evidence="10 17" id="KW-0762">Sugar transport</keyword>
<dbReference type="InterPro" id="IPR008279">
    <property type="entry name" value="PEP-util_enz_mobile_dom"/>
</dbReference>
<organism evidence="24">
    <name type="scientific">uncultured Chthoniobacterales bacterium</name>
    <dbReference type="NCBI Taxonomy" id="1836801"/>
    <lineage>
        <taxon>Bacteria</taxon>
        <taxon>Pseudomonadati</taxon>
        <taxon>Verrucomicrobiota</taxon>
        <taxon>Spartobacteria</taxon>
        <taxon>Chthoniobacterales</taxon>
        <taxon>environmental samples</taxon>
    </lineage>
</organism>
<feature type="binding site" evidence="20">
    <location>
        <position position="465"/>
    </location>
    <ligand>
        <name>Mg(2+)</name>
        <dbReference type="ChEBI" id="CHEBI:18420"/>
    </ligand>
</feature>
<evidence type="ECO:0000256" key="9">
    <source>
        <dbReference type="ARBA" id="ARBA00022490"/>
    </source>
</evidence>
<dbReference type="InterPro" id="IPR036618">
    <property type="entry name" value="PtsI_HPr-bd_sf"/>
</dbReference>
<dbReference type="InterPro" id="IPR024692">
    <property type="entry name" value="PTS_EI"/>
</dbReference>
<dbReference type="PROSITE" id="PS00742">
    <property type="entry name" value="PEP_ENZYMES_2"/>
    <property type="match status" value="1"/>
</dbReference>
<feature type="domain" description="PEP-utilising enzyme mobile" evidence="21">
    <location>
        <begin position="164"/>
        <end position="235"/>
    </location>
</feature>
<evidence type="ECO:0000259" key="22">
    <source>
        <dbReference type="Pfam" id="PF02896"/>
    </source>
</evidence>
<dbReference type="SUPFAM" id="SSF51621">
    <property type="entry name" value="Phosphoenolpyruvate/pyruvate domain"/>
    <property type="match status" value="1"/>
</dbReference>
<dbReference type="InterPro" id="IPR040442">
    <property type="entry name" value="Pyrv_kinase-like_dom_sf"/>
</dbReference>
<dbReference type="EMBL" id="CADCTA010000081">
    <property type="protein sequence ID" value="CAA9252170.1"/>
    <property type="molecule type" value="Genomic_DNA"/>
</dbReference>
<dbReference type="GO" id="GO:0046872">
    <property type="term" value="F:metal ion binding"/>
    <property type="evidence" value="ECO:0007669"/>
    <property type="project" value="UniProtKB-KW"/>
</dbReference>
<dbReference type="InterPro" id="IPR050499">
    <property type="entry name" value="PEP-utilizing_PTS_enzyme"/>
</dbReference>
<name>A0A6J4IJJ6_9BACT</name>
<dbReference type="PANTHER" id="PTHR46244">
    <property type="entry name" value="PHOSPHOENOLPYRUVATE-PROTEIN PHOSPHOTRANSFERASE"/>
    <property type="match status" value="1"/>
</dbReference>
<feature type="active site" description="Proton donor" evidence="18">
    <location>
        <position position="512"/>
    </location>
</feature>
<proteinExistence type="inferred from homology"/>
<evidence type="ECO:0000256" key="6">
    <source>
        <dbReference type="ARBA" id="ARBA00012232"/>
    </source>
</evidence>
<comment type="similarity">
    <text evidence="5 17">Belongs to the PEP-utilizing enzyme family.</text>
</comment>
<dbReference type="EC" id="2.7.3.9" evidence="6 17"/>
<evidence type="ECO:0000256" key="20">
    <source>
        <dbReference type="PIRSR" id="PIRSR000732-3"/>
    </source>
</evidence>
<comment type="catalytic activity">
    <reaction evidence="1 17">
        <text>L-histidyl-[protein] + phosphoenolpyruvate = N(pros)-phospho-L-histidyl-[protein] + pyruvate</text>
        <dbReference type="Rhea" id="RHEA:23880"/>
        <dbReference type="Rhea" id="RHEA-COMP:9745"/>
        <dbReference type="Rhea" id="RHEA-COMP:9746"/>
        <dbReference type="ChEBI" id="CHEBI:15361"/>
        <dbReference type="ChEBI" id="CHEBI:29979"/>
        <dbReference type="ChEBI" id="CHEBI:58702"/>
        <dbReference type="ChEBI" id="CHEBI:64837"/>
        <dbReference type="EC" id="2.7.3.9"/>
    </reaction>
</comment>
<dbReference type="InterPro" id="IPR036637">
    <property type="entry name" value="Phosphohistidine_dom_sf"/>
</dbReference>
<feature type="binding site" evidence="19">
    <location>
        <position position="475"/>
    </location>
    <ligand>
        <name>phosphoenolpyruvate</name>
        <dbReference type="ChEBI" id="CHEBI:58702"/>
    </ligand>
</feature>
<evidence type="ECO:0000256" key="8">
    <source>
        <dbReference type="ARBA" id="ARBA00022448"/>
    </source>
</evidence>
<evidence type="ECO:0000256" key="7">
    <source>
        <dbReference type="ARBA" id="ARBA00016544"/>
    </source>
</evidence>
<evidence type="ECO:0000256" key="14">
    <source>
        <dbReference type="ARBA" id="ARBA00022777"/>
    </source>
</evidence>
<dbReference type="PANTHER" id="PTHR46244:SF3">
    <property type="entry name" value="PHOSPHOENOLPYRUVATE-PROTEIN PHOSPHOTRANSFERASE"/>
    <property type="match status" value="1"/>
</dbReference>
<evidence type="ECO:0000259" key="21">
    <source>
        <dbReference type="Pfam" id="PF00391"/>
    </source>
</evidence>
<protein>
    <recommendedName>
        <fullName evidence="7 17">Phosphoenolpyruvate-protein phosphotransferase</fullName>
        <ecNumber evidence="6 17">2.7.3.9</ecNumber>
    </recommendedName>
    <alternativeName>
        <fullName evidence="16 17">Phosphotransferase system, enzyme I</fullName>
    </alternativeName>
</protein>
<feature type="domain" description="PEP-utilising enzyme C-terminal" evidence="22">
    <location>
        <begin position="262"/>
        <end position="550"/>
    </location>
</feature>
<dbReference type="GO" id="GO:0009401">
    <property type="term" value="P:phosphoenolpyruvate-dependent sugar phosphotransferase system"/>
    <property type="evidence" value="ECO:0007669"/>
    <property type="project" value="UniProtKB-KW"/>
</dbReference>
<comment type="function">
    <text evidence="3 17">General (non sugar-specific) component of the phosphoenolpyruvate-dependent sugar phosphotransferase system (sugar PTS). This major carbohydrate active-transport system catalyzes the phosphorylation of incoming sugar substrates concomitantly with their translocation across the cell membrane. Enzyme I transfers the phosphoryl group from phosphoenolpyruvate (PEP) to the phosphoryl carrier protein (HPr).</text>
</comment>
<dbReference type="PRINTS" id="PR01736">
    <property type="entry name" value="PHPHTRNFRASE"/>
</dbReference>
<evidence type="ECO:0000256" key="19">
    <source>
        <dbReference type="PIRSR" id="PIRSR000732-2"/>
    </source>
</evidence>
<feature type="domain" description="Phosphotransferase system enzyme I N-terminal" evidence="23">
    <location>
        <begin position="14"/>
        <end position="136"/>
    </location>
</feature>
<dbReference type="Pfam" id="PF05524">
    <property type="entry name" value="PEP-utilisers_N"/>
    <property type="match status" value="1"/>
</dbReference>
<sequence>MSSGDTRPETRFYGAGVSPGIARGTVNVVTDDFEEVAHYRISADDIAGEIGRFETALIQTRAQILEMQQKIAEAIGAKDAGIFDAHLLVVEDRTLIDEVLRKLENDRYNVEYVFQEVATHYADTLSKIDDPYLRERALDIQDVTRRVVRNLQGKAPKPVLSMAQPHVLVAHNLTPSDTATMNRDHVLGFATDLGSRTSHTAIMARSLGIPAVVGLHDVTQKLESGQEVLLDGYSGLLILDPTPETLWHYGELKDRKRRVAEKLTELRETKSTTRDGRHIVLSANIELPTDVDTVVENGAEGIGLYRTEFLYLNRATLPTEDEQYATYRKVAEKVAPHPLIIRTFDLGGDKIALGMNTDDEQNPFMGLRAIRFSLEHLDIFKAQIRAILRASQAGNVKIMFPMISGLNELRRAIGVLDECKAELQAEGIPFRVETEVGAMIEIPSAALCADSLARHVDFFSVGTNDLIQYTLAVDRVNERIAHLYEPTHPAVMRLLKMVSDAAHAHNIWVGVCGEMAGDLTMVPLLLGLGMDELSVSASLVPRVKRAVQTLSIPECQQLVADALAMDTPTEVLARCGEVAQKHYADLI</sequence>